<dbReference type="GO" id="GO:0005813">
    <property type="term" value="C:centrosome"/>
    <property type="evidence" value="ECO:0007669"/>
    <property type="project" value="TreeGrafter"/>
</dbReference>
<dbReference type="GO" id="GO:0070286">
    <property type="term" value="P:axonemal dynein complex assembly"/>
    <property type="evidence" value="ECO:0007669"/>
    <property type="project" value="TreeGrafter"/>
</dbReference>
<accession>A0A553NYN9</accession>
<organism evidence="4 5">
    <name type="scientific">Tigriopus californicus</name>
    <name type="common">Marine copepod</name>
    <dbReference type="NCBI Taxonomy" id="6832"/>
    <lineage>
        <taxon>Eukaryota</taxon>
        <taxon>Metazoa</taxon>
        <taxon>Ecdysozoa</taxon>
        <taxon>Arthropoda</taxon>
        <taxon>Crustacea</taxon>
        <taxon>Multicrustacea</taxon>
        <taxon>Hexanauplia</taxon>
        <taxon>Copepoda</taxon>
        <taxon>Harpacticoida</taxon>
        <taxon>Harpacticidae</taxon>
        <taxon>Tigriopus</taxon>
    </lineage>
</organism>
<evidence type="ECO:0000313" key="4">
    <source>
        <dbReference type="EMBL" id="TRY70549.1"/>
    </source>
</evidence>
<proteinExistence type="predicted"/>
<dbReference type="PANTHER" id="PTHR46540">
    <property type="entry name" value="TETRATRICOPEPTIDE REPEAT PROTEIN 12"/>
    <property type="match status" value="1"/>
</dbReference>
<dbReference type="GO" id="GO:0005737">
    <property type="term" value="C:cytoplasm"/>
    <property type="evidence" value="ECO:0007669"/>
    <property type="project" value="TreeGrafter"/>
</dbReference>
<dbReference type="InterPro" id="IPR043195">
    <property type="entry name" value="TTC12"/>
</dbReference>
<dbReference type="Gene3D" id="1.25.40.10">
    <property type="entry name" value="Tetratricopeptide repeat domain"/>
    <property type="match status" value="1"/>
</dbReference>
<protein>
    <submittedName>
        <fullName evidence="4">Uncharacterized protein</fullName>
    </submittedName>
</protein>
<evidence type="ECO:0000313" key="5">
    <source>
        <dbReference type="Proteomes" id="UP000318571"/>
    </source>
</evidence>
<dbReference type="InterPro" id="IPR011990">
    <property type="entry name" value="TPR-like_helical_dom_sf"/>
</dbReference>
<feature type="coiled-coil region" evidence="2">
    <location>
        <begin position="4"/>
        <end position="49"/>
    </location>
</feature>
<evidence type="ECO:0000256" key="3">
    <source>
        <dbReference type="SAM" id="MobiDB-lite"/>
    </source>
</evidence>
<feature type="compositionally biased region" description="Basic and acidic residues" evidence="3">
    <location>
        <begin position="67"/>
        <end position="80"/>
    </location>
</feature>
<dbReference type="InterPro" id="IPR019734">
    <property type="entry name" value="TPR_rpt"/>
</dbReference>
<dbReference type="PANTHER" id="PTHR46540:SF1">
    <property type="entry name" value="TETRATRICOPEPTIDE REPEAT PROTEIN 12"/>
    <property type="match status" value="1"/>
</dbReference>
<feature type="region of interest" description="Disordered" evidence="3">
    <location>
        <begin position="67"/>
        <end position="86"/>
    </location>
</feature>
<dbReference type="EMBL" id="VCGU01000009">
    <property type="protein sequence ID" value="TRY70549.1"/>
    <property type="molecule type" value="Genomic_DNA"/>
</dbReference>
<feature type="repeat" description="TPR" evidence="1">
    <location>
        <begin position="110"/>
        <end position="143"/>
    </location>
</feature>
<dbReference type="PROSITE" id="PS50005">
    <property type="entry name" value="TPR"/>
    <property type="match status" value="1"/>
</dbReference>
<keyword evidence="2" id="KW-0175">Coiled coil</keyword>
<dbReference type="Pfam" id="PF00515">
    <property type="entry name" value="TPR_1"/>
    <property type="match status" value="1"/>
</dbReference>
<dbReference type="SMART" id="SM00028">
    <property type="entry name" value="TPR"/>
    <property type="match status" value="3"/>
</dbReference>
<evidence type="ECO:0000256" key="1">
    <source>
        <dbReference type="PROSITE-ProRule" id="PRU00339"/>
    </source>
</evidence>
<dbReference type="STRING" id="6832.A0A553NYN9"/>
<evidence type="ECO:0000256" key="2">
    <source>
        <dbReference type="SAM" id="Coils"/>
    </source>
</evidence>
<gene>
    <name evidence="4" type="ORF">TCAL_04477</name>
</gene>
<dbReference type="OMA" id="EYYSSAI"/>
<dbReference type="GO" id="GO:0007288">
    <property type="term" value="P:sperm axoneme assembly"/>
    <property type="evidence" value="ECO:0007669"/>
    <property type="project" value="TreeGrafter"/>
</dbReference>
<keyword evidence="5" id="KW-1185">Reference proteome</keyword>
<comment type="caution">
    <text evidence="4">The sequence shown here is derived from an EMBL/GenBank/DDBJ whole genome shotgun (WGS) entry which is preliminary data.</text>
</comment>
<sequence>MGSIEDFNQEMDHVYELLNKLESKDKDEAEEAKRKVDAYIEKRERKNKAIHGCVTKTSRTVINNKEVEEDRRKKKSDNLKRQGNQAFQEEHFEKAVEYYTSAILEFDSNPVLFTNRAQARIRLKQFDQAITDCKEAIKLNPKSIKAQVHLAKALHGKGELQKAIDILEIAEECSKEHTDVIAKYKMDIITDMKKTLLNTV</sequence>
<dbReference type="AlphaFoldDB" id="A0A553NYN9"/>
<keyword evidence="1" id="KW-0802">TPR repeat</keyword>
<reference evidence="4 5" key="1">
    <citation type="journal article" date="2018" name="Nat. Ecol. Evol.">
        <title>Genomic signatures of mitonuclear coevolution across populations of Tigriopus californicus.</title>
        <authorList>
            <person name="Barreto F.S."/>
            <person name="Watson E.T."/>
            <person name="Lima T.G."/>
            <person name="Willett C.S."/>
            <person name="Edmands S."/>
            <person name="Li W."/>
            <person name="Burton R.S."/>
        </authorList>
    </citation>
    <scope>NUCLEOTIDE SEQUENCE [LARGE SCALE GENOMIC DNA]</scope>
    <source>
        <strain evidence="4 5">San Diego</strain>
    </source>
</reference>
<name>A0A553NYN9_TIGCA</name>
<dbReference type="SUPFAM" id="SSF48452">
    <property type="entry name" value="TPR-like"/>
    <property type="match status" value="1"/>
</dbReference>
<dbReference type="Proteomes" id="UP000318571">
    <property type="component" value="Chromosome 9"/>
</dbReference>